<feature type="compositionally biased region" description="Basic and acidic residues" evidence="1">
    <location>
        <begin position="107"/>
        <end position="127"/>
    </location>
</feature>
<feature type="region of interest" description="Disordered" evidence="1">
    <location>
        <begin position="102"/>
        <end position="127"/>
    </location>
</feature>
<evidence type="ECO:0000256" key="1">
    <source>
        <dbReference type="SAM" id="MobiDB-lite"/>
    </source>
</evidence>
<organism evidence="2 3">
    <name type="scientific">Lepeophtheirus salmonis</name>
    <name type="common">Salmon louse</name>
    <name type="synonym">Caligus salmonis</name>
    <dbReference type="NCBI Taxonomy" id="72036"/>
    <lineage>
        <taxon>Eukaryota</taxon>
        <taxon>Metazoa</taxon>
        <taxon>Ecdysozoa</taxon>
        <taxon>Arthropoda</taxon>
        <taxon>Crustacea</taxon>
        <taxon>Multicrustacea</taxon>
        <taxon>Hexanauplia</taxon>
        <taxon>Copepoda</taxon>
        <taxon>Siphonostomatoida</taxon>
        <taxon>Caligidae</taxon>
        <taxon>Lepeophtheirus</taxon>
    </lineage>
</organism>
<dbReference type="AlphaFoldDB" id="A0A7R8CXL0"/>
<proteinExistence type="predicted"/>
<reference evidence="2" key="1">
    <citation type="submission" date="2021-02" db="EMBL/GenBank/DDBJ databases">
        <authorList>
            <person name="Bekaert M."/>
        </authorList>
    </citation>
    <scope>NUCLEOTIDE SEQUENCE</scope>
    <source>
        <strain evidence="2">IoA-00</strain>
    </source>
</reference>
<sequence length="127" mass="14101">MTSVTCSHCVIRTAYGFPPLLLALLRVTDNSVLTALLSPPPPTIPLSFRNHKEFLHYDSNIPSSSYCIHNCGISCGFSTCSHWVYSNPVAYVVFNRKCSLQRKRKLHDNDTSDDGWIKGEGRKGGGK</sequence>
<evidence type="ECO:0000313" key="2">
    <source>
        <dbReference type="EMBL" id="CAF2961348.1"/>
    </source>
</evidence>
<name>A0A7R8CXL0_LEPSM</name>
<protein>
    <submittedName>
        <fullName evidence="2">(salmon louse) hypothetical protein</fullName>
    </submittedName>
</protein>
<keyword evidence="3" id="KW-1185">Reference proteome</keyword>
<accession>A0A7R8CXL0</accession>
<evidence type="ECO:0000313" key="3">
    <source>
        <dbReference type="Proteomes" id="UP000675881"/>
    </source>
</evidence>
<dbReference type="EMBL" id="HG994584">
    <property type="protein sequence ID" value="CAF2961348.1"/>
    <property type="molecule type" value="Genomic_DNA"/>
</dbReference>
<gene>
    <name evidence="2" type="ORF">LSAA_9703</name>
</gene>
<dbReference type="Proteomes" id="UP000675881">
    <property type="component" value="Chromosome 5"/>
</dbReference>